<dbReference type="RefSeq" id="WP_259480838.1">
    <property type="nucleotide sequence ID" value="NZ_BAAAQY010000012.1"/>
</dbReference>
<dbReference type="Proteomes" id="UP001500929">
    <property type="component" value="Unassembled WGS sequence"/>
</dbReference>
<sequence>MQLGWIRSFVAVVEHGGFVRAGLHLRRAQSRVSADVGSLERELGSVLVERSRRPVTLTASGEAFLGHARDILSSFDKARVEVAALGGEAYGAVRLGSISSVASLVLPDVLERFSRLHRAVSVDVIEMPTASLAELLFTGTADLALIPRAHVESFPELSWTELWTEPLLVLVHTGHDLAGEGSVGLSSLAGLDIITPGDGRSAGGISPEIGHLLSRAGVVPASSRLVASPSTLASMVRAGLGVGVMSALGVSLVGESGLATLAIEDDHAVRRVVIAHVAGKKLSPATLEMERFIRDYTGFRGDLPITLQRSE</sequence>
<gene>
    <name evidence="6" type="ORF">GCM10009851_35090</name>
</gene>
<evidence type="ECO:0000256" key="2">
    <source>
        <dbReference type="ARBA" id="ARBA00023015"/>
    </source>
</evidence>
<dbReference type="InterPro" id="IPR005119">
    <property type="entry name" value="LysR_subst-bd"/>
</dbReference>
<dbReference type="Pfam" id="PF00126">
    <property type="entry name" value="HTH_1"/>
    <property type="match status" value="1"/>
</dbReference>
<keyword evidence="3" id="KW-0238">DNA-binding</keyword>
<proteinExistence type="inferred from homology"/>
<evidence type="ECO:0000313" key="7">
    <source>
        <dbReference type="Proteomes" id="UP001500929"/>
    </source>
</evidence>
<dbReference type="Pfam" id="PF03466">
    <property type="entry name" value="LysR_substrate"/>
    <property type="match status" value="1"/>
</dbReference>
<dbReference type="InterPro" id="IPR036388">
    <property type="entry name" value="WH-like_DNA-bd_sf"/>
</dbReference>
<comment type="caution">
    <text evidence="6">The sequence shown here is derived from an EMBL/GenBank/DDBJ whole genome shotgun (WGS) entry which is preliminary data.</text>
</comment>
<dbReference type="CDD" id="cd05466">
    <property type="entry name" value="PBP2_LTTR_substrate"/>
    <property type="match status" value="1"/>
</dbReference>
<dbReference type="InterPro" id="IPR000847">
    <property type="entry name" value="LysR_HTH_N"/>
</dbReference>
<evidence type="ECO:0000259" key="5">
    <source>
        <dbReference type="PROSITE" id="PS50931"/>
    </source>
</evidence>
<keyword evidence="2" id="KW-0805">Transcription regulation</keyword>
<protein>
    <submittedName>
        <fullName evidence="6">LysR family transcriptional regulator</fullName>
    </submittedName>
</protein>
<keyword evidence="4" id="KW-0804">Transcription</keyword>
<reference evidence="6 7" key="1">
    <citation type="journal article" date="2019" name="Int. J. Syst. Evol. Microbiol.">
        <title>The Global Catalogue of Microorganisms (GCM) 10K type strain sequencing project: providing services to taxonomists for standard genome sequencing and annotation.</title>
        <authorList>
            <consortium name="The Broad Institute Genomics Platform"/>
            <consortium name="The Broad Institute Genome Sequencing Center for Infectious Disease"/>
            <person name="Wu L."/>
            <person name="Ma J."/>
        </authorList>
    </citation>
    <scope>NUCLEOTIDE SEQUENCE [LARGE SCALE GENOMIC DNA]</scope>
    <source>
        <strain evidence="6 7">JCM 16117</strain>
    </source>
</reference>
<name>A0ABN3E3B3_9MICO</name>
<accession>A0ABN3E3B3</accession>
<dbReference type="PANTHER" id="PTHR30346:SF29">
    <property type="entry name" value="LYSR SUBSTRATE-BINDING"/>
    <property type="match status" value="1"/>
</dbReference>
<dbReference type="SUPFAM" id="SSF46785">
    <property type="entry name" value="Winged helix' DNA-binding domain"/>
    <property type="match status" value="1"/>
</dbReference>
<organism evidence="6 7">
    <name type="scientific">Herbiconiux moechotypicola</name>
    <dbReference type="NCBI Taxonomy" id="637393"/>
    <lineage>
        <taxon>Bacteria</taxon>
        <taxon>Bacillati</taxon>
        <taxon>Actinomycetota</taxon>
        <taxon>Actinomycetes</taxon>
        <taxon>Micrococcales</taxon>
        <taxon>Microbacteriaceae</taxon>
        <taxon>Herbiconiux</taxon>
    </lineage>
</organism>
<keyword evidence="7" id="KW-1185">Reference proteome</keyword>
<dbReference type="PROSITE" id="PS50931">
    <property type="entry name" value="HTH_LYSR"/>
    <property type="match status" value="1"/>
</dbReference>
<evidence type="ECO:0000313" key="6">
    <source>
        <dbReference type="EMBL" id="GAA2246609.1"/>
    </source>
</evidence>
<dbReference type="InterPro" id="IPR036390">
    <property type="entry name" value="WH_DNA-bd_sf"/>
</dbReference>
<dbReference type="Gene3D" id="1.10.10.10">
    <property type="entry name" value="Winged helix-like DNA-binding domain superfamily/Winged helix DNA-binding domain"/>
    <property type="match status" value="1"/>
</dbReference>
<dbReference type="Gene3D" id="3.40.190.10">
    <property type="entry name" value="Periplasmic binding protein-like II"/>
    <property type="match status" value="2"/>
</dbReference>
<dbReference type="EMBL" id="BAAAQY010000012">
    <property type="protein sequence ID" value="GAA2246609.1"/>
    <property type="molecule type" value="Genomic_DNA"/>
</dbReference>
<feature type="domain" description="HTH lysR-type" evidence="5">
    <location>
        <begin position="1"/>
        <end position="58"/>
    </location>
</feature>
<evidence type="ECO:0000256" key="4">
    <source>
        <dbReference type="ARBA" id="ARBA00023163"/>
    </source>
</evidence>
<dbReference type="PANTHER" id="PTHR30346">
    <property type="entry name" value="TRANSCRIPTIONAL DUAL REGULATOR HCAR-RELATED"/>
    <property type="match status" value="1"/>
</dbReference>
<dbReference type="SUPFAM" id="SSF53850">
    <property type="entry name" value="Periplasmic binding protein-like II"/>
    <property type="match status" value="1"/>
</dbReference>
<evidence type="ECO:0000256" key="1">
    <source>
        <dbReference type="ARBA" id="ARBA00009437"/>
    </source>
</evidence>
<comment type="similarity">
    <text evidence="1">Belongs to the LysR transcriptional regulatory family.</text>
</comment>
<evidence type="ECO:0000256" key="3">
    <source>
        <dbReference type="ARBA" id="ARBA00023125"/>
    </source>
</evidence>